<comment type="function">
    <text evidence="9">Condenses 4-methyl-5-(beta-hydroxyethyl)thiazole monophosphate (THZ-P) and 2-methyl-4-amino-5-hydroxymethyl pyrimidine pyrophosphate (HMP-PP) to form thiamine monophosphate (TMP).</text>
</comment>
<dbReference type="InterPro" id="IPR034291">
    <property type="entry name" value="TMP_synthase"/>
</dbReference>
<dbReference type="EMBL" id="MFSY01000047">
    <property type="protein sequence ID" value="OGI46399.1"/>
    <property type="molecule type" value="Genomic_DNA"/>
</dbReference>
<evidence type="ECO:0000256" key="9">
    <source>
        <dbReference type="HAMAP-Rule" id="MF_00097"/>
    </source>
</evidence>
<evidence type="ECO:0000256" key="6">
    <source>
        <dbReference type="ARBA" id="ARBA00047334"/>
    </source>
</evidence>
<evidence type="ECO:0000256" key="3">
    <source>
        <dbReference type="ARBA" id="ARBA00022723"/>
    </source>
</evidence>
<feature type="binding site" evidence="9">
    <location>
        <position position="111"/>
    </location>
    <ligand>
        <name>4-amino-2-methyl-5-(diphosphooxymethyl)pyrimidine</name>
        <dbReference type="ChEBI" id="CHEBI:57841"/>
    </ligand>
</feature>
<dbReference type="HAMAP" id="MF_00097">
    <property type="entry name" value="TMP_synthase"/>
    <property type="match status" value="1"/>
</dbReference>
<feature type="binding site" evidence="9">
    <location>
        <position position="141"/>
    </location>
    <ligand>
        <name>4-amino-2-methyl-5-(diphosphooxymethyl)pyrimidine</name>
        <dbReference type="ChEBI" id="CHEBI:57841"/>
    </ligand>
</feature>
<evidence type="ECO:0000256" key="8">
    <source>
        <dbReference type="ARBA" id="ARBA00047883"/>
    </source>
</evidence>
<comment type="similarity">
    <text evidence="9 10">Belongs to the thiamine-phosphate synthase family.</text>
</comment>
<evidence type="ECO:0000256" key="10">
    <source>
        <dbReference type="RuleBase" id="RU003826"/>
    </source>
</evidence>
<feature type="binding site" evidence="9">
    <location>
        <position position="168"/>
    </location>
    <ligand>
        <name>2-[(2R,5Z)-2-carboxy-4-methylthiazol-5(2H)-ylidene]ethyl phosphate</name>
        <dbReference type="ChEBI" id="CHEBI:62899"/>
    </ligand>
</feature>
<dbReference type="UniPathway" id="UPA00060">
    <property type="reaction ID" value="UER00141"/>
</dbReference>
<comment type="catalytic activity">
    <reaction evidence="7 9 10">
        <text>2-(2-carboxy-4-methylthiazol-5-yl)ethyl phosphate + 4-amino-2-methyl-5-(diphosphooxymethyl)pyrimidine + 2 H(+) = thiamine phosphate + CO2 + diphosphate</text>
        <dbReference type="Rhea" id="RHEA:47848"/>
        <dbReference type="ChEBI" id="CHEBI:15378"/>
        <dbReference type="ChEBI" id="CHEBI:16526"/>
        <dbReference type="ChEBI" id="CHEBI:33019"/>
        <dbReference type="ChEBI" id="CHEBI:37575"/>
        <dbReference type="ChEBI" id="CHEBI:57841"/>
        <dbReference type="ChEBI" id="CHEBI:62890"/>
        <dbReference type="EC" id="2.5.1.3"/>
    </reaction>
</comment>
<evidence type="ECO:0000259" key="12">
    <source>
        <dbReference type="Pfam" id="PF02581"/>
    </source>
</evidence>
<dbReference type="PANTHER" id="PTHR20857">
    <property type="entry name" value="THIAMINE-PHOSPHATE PYROPHOSPHORYLASE"/>
    <property type="match status" value="1"/>
</dbReference>
<keyword evidence="5 9" id="KW-0784">Thiamine biosynthesis</keyword>
<feature type="binding site" evidence="9">
    <location>
        <position position="72"/>
    </location>
    <ligand>
        <name>4-amino-2-methyl-5-(diphosphooxymethyl)pyrimidine</name>
        <dbReference type="ChEBI" id="CHEBI:57841"/>
    </ligand>
</feature>
<dbReference type="PANTHER" id="PTHR20857:SF15">
    <property type="entry name" value="THIAMINE-PHOSPHATE SYNTHASE"/>
    <property type="match status" value="1"/>
</dbReference>
<feature type="binding site" evidence="9">
    <location>
        <position position="73"/>
    </location>
    <ligand>
        <name>Mg(2+)</name>
        <dbReference type="ChEBI" id="CHEBI:18420"/>
    </ligand>
</feature>
<dbReference type="EC" id="2.5.1.3" evidence="9"/>
<accession>A0A1F6TMW0</accession>
<evidence type="ECO:0000256" key="4">
    <source>
        <dbReference type="ARBA" id="ARBA00022842"/>
    </source>
</evidence>
<dbReference type="GO" id="GO:0009228">
    <property type="term" value="P:thiamine biosynthetic process"/>
    <property type="evidence" value="ECO:0007669"/>
    <property type="project" value="UniProtKB-KW"/>
</dbReference>
<dbReference type="AlphaFoldDB" id="A0A1F6TMW0"/>
<dbReference type="Gene3D" id="3.20.20.70">
    <property type="entry name" value="Aldolase class I"/>
    <property type="match status" value="1"/>
</dbReference>
<evidence type="ECO:0000256" key="1">
    <source>
        <dbReference type="ARBA" id="ARBA00005165"/>
    </source>
</evidence>
<comment type="caution">
    <text evidence="9">Lacks conserved residue(s) required for the propagation of feature annotation.</text>
</comment>
<gene>
    <name evidence="9" type="primary">thiE</name>
    <name evidence="13" type="ORF">A2637_01570</name>
</gene>
<proteinExistence type="inferred from homology"/>
<comment type="cofactor">
    <cofactor evidence="9">
        <name>Mg(2+)</name>
        <dbReference type="ChEBI" id="CHEBI:18420"/>
    </cofactor>
    <text evidence="9">Binds 1 Mg(2+) ion per subunit.</text>
</comment>
<reference evidence="13 14" key="1">
    <citation type="journal article" date="2016" name="Nat. Commun.">
        <title>Thousands of microbial genomes shed light on interconnected biogeochemical processes in an aquifer system.</title>
        <authorList>
            <person name="Anantharaman K."/>
            <person name="Brown C.T."/>
            <person name="Hug L.A."/>
            <person name="Sharon I."/>
            <person name="Castelle C.J."/>
            <person name="Probst A.J."/>
            <person name="Thomas B.C."/>
            <person name="Singh A."/>
            <person name="Wilkins M.J."/>
            <person name="Karaoz U."/>
            <person name="Brodie E.L."/>
            <person name="Williams K.H."/>
            <person name="Hubbard S.S."/>
            <person name="Banfield J.F."/>
        </authorList>
    </citation>
    <scope>NUCLEOTIDE SEQUENCE [LARGE SCALE GENOMIC DNA]</scope>
</reference>
<comment type="catalytic activity">
    <reaction evidence="8 9 10">
        <text>2-[(2R,5Z)-2-carboxy-4-methylthiazol-5(2H)-ylidene]ethyl phosphate + 4-amino-2-methyl-5-(diphosphooxymethyl)pyrimidine + 2 H(+) = thiamine phosphate + CO2 + diphosphate</text>
        <dbReference type="Rhea" id="RHEA:47844"/>
        <dbReference type="ChEBI" id="CHEBI:15378"/>
        <dbReference type="ChEBI" id="CHEBI:16526"/>
        <dbReference type="ChEBI" id="CHEBI:33019"/>
        <dbReference type="ChEBI" id="CHEBI:37575"/>
        <dbReference type="ChEBI" id="CHEBI:57841"/>
        <dbReference type="ChEBI" id="CHEBI:62899"/>
        <dbReference type="EC" id="2.5.1.3"/>
    </reaction>
</comment>
<keyword evidence="2 9" id="KW-0808">Transferase</keyword>
<dbReference type="CDD" id="cd00564">
    <property type="entry name" value="TMP_TenI"/>
    <property type="match status" value="1"/>
</dbReference>
<sequence length="210" mass="22446">MTPEPAIRGLYAIADTEYLPRARLPAAVEHAIQGGARLIQYRDKNGDRATRRGQAEELARLCRRHGVPLIVNDDVDLAADSGADGVHLGRDDAPVAGARRRLGPRAVIGVSCYNELERALAAESQGADYVAFGSFHPSRTKPRAVRATPELLRAARKKLRLPIVAIGGVTPENGAELIAAGADALAAAEGVFNQPDVRAAAERYARLFNL</sequence>
<name>A0A1F6TMW0_9PROT</name>
<dbReference type="InterPro" id="IPR013785">
    <property type="entry name" value="Aldolase_TIM"/>
</dbReference>
<feature type="binding site" evidence="9">
    <location>
        <position position="92"/>
    </location>
    <ligand>
        <name>Mg(2+)</name>
        <dbReference type="ChEBI" id="CHEBI:18420"/>
    </ligand>
</feature>
<feature type="binding site" evidence="9">
    <location>
        <begin position="40"/>
        <end position="44"/>
    </location>
    <ligand>
        <name>4-amino-2-methyl-5-(diphosphooxymethyl)pyrimidine</name>
        <dbReference type="ChEBI" id="CHEBI:57841"/>
    </ligand>
</feature>
<evidence type="ECO:0000256" key="7">
    <source>
        <dbReference type="ARBA" id="ARBA00047851"/>
    </source>
</evidence>
<protein>
    <recommendedName>
        <fullName evidence="9">Thiamine-phosphate synthase</fullName>
        <shortName evidence="9">TP synthase</shortName>
        <shortName evidence="9">TPS</shortName>
        <ecNumber evidence="9">2.5.1.3</ecNumber>
    </recommendedName>
    <alternativeName>
        <fullName evidence="9">Thiamine-phosphate pyrophosphorylase</fullName>
        <shortName evidence="9">TMP pyrophosphorylase</shortName>
        <shortName evidence="9">TMP-PPase</shortName>
    </alternativeName>
</protein>
<comment type="caution">
    <text evidence="13">The sequence shown here is derived from an EMBL/GenBank/DDBJ whole genome shotgun (WGS) entry which is preliminary data.</text>
</comment>
<evidence type="ECO:0000256" key="5">
    <source>
        <dbReference type="ARBA" id="ARBA00022977"/>
    </source>
</evidence>
<dbReference type="NCBIfam" id="TIGR00693">
    <property type="entry name" value="thiE"/>
    <property type="match status" value="1"/>
</dbReference>
<feature type="domain" description="Thiamine phosphate synthase/TenI" evidence="12">
    <location>
        <begin position="10"/>
        <end position="189"/>
    </location>
</feature>
<dbReference type="STRING" id="1817764.A2637_01570"/>
<dbReference type="Proteomes" id="UP000179360">
    <property type="component" value="Unassembled WGS sequence"/>
</dbReference>
<feature type="binding site" evidence="9">
    <location>
        <begin position="138"/>
        <end position="140"/>
    </location>
    <ligand>
        <name>2-[(2R,5Z)-2-carboxy-4-methylthiazol-5(2H)-ylidene]ethyl phosphate</name>
        <dbReference type="ChEBI" id="CHEBI:62899"/>
    </ligand>
</feature>
<evidence type="ECO:0000313" key="13">
    <source>
        <dbReference type="EMBL" id="OGI46399.1"/>
    </source>
</evidence>
<evidence type="ECO:0000256" key="11">
    <source>
        <dbReference type="RuleBase" id="RU004253"/>
    </source>
</evidence>
<keyword evidence="4 9" id="KW-0460">Magnesium</keyword>
<comment type="catalytic activity">
    <reaction evidence="6 9 10">
        <text>4-methyl-5-(2-phosphooxyethyl)-thiazole + 4-amino-2-methyl-5-(diphosphooxymethyl)pyrimidine + H(+) = thiamine phosphate + diphosphate</text>
        <dbReference type="Rhea" id="RHEA:22328"/>
        <dbReference type="ChEBI" id="CHEBI:15378"/>
        <dbReference type="ChEBI" id="CHEBI:33019"/>
        <dbReference type="ChEBI" id="CHEBI:37575"/>
        <dbReference type="ChEBI" id="CHEBI:57841"/>
        <dbReference type="ChEBI" id="CHEBI:58296"/>
        <dbReference type="EC" id="2.5.1.3"/>
    </reaction>
</comment>
<keyword evidence="3 9" id="KW-0479">Metal-binding</keyword>
<evidence type="ECO:0000313" key="14">
    <source>
        <dbReference type="Proteomes" id="UP000179360"/>
    </source>
</evidence>
<dbReference type="GO" id="GO:0009229">
    <property type="term" value="P:thiamine diphosphate biosynthetic process"/>
    <property type="evidence" value="ECO:0007669"/>
    <property type="project" value="UniProtKB-UniRule"/>
</dbReference>
<dbReference type="GO" id="GO:0000287">
    <property type="term" value="F:magnesium ion binding"/>
    <property type="evidence" value="ECO:0007669"/>
    <property type="project" value="UniProtKB-UniRule"/>
</dbReference>
<dbReference type="InterPro" id="IPR036206">
    <property type="entry name" value="ThiamineP_synth_sf"/>
</dbReference>
<dbReference type="GO" id="GO:0004789">
    <property type="term" value="F:thiamine-phosphate diphosphorylase activity"/>
    <property type="evidence" value="ECO:0007669"/>
    <property type="project" value="UniProtKB-UniRule"/>
</dbReference>
<dbReference type="SUPFAM" id="SSF51391">
    <property type="entry name" value="Thiamin phosphate synthase"/>
    <property type="match status" value="1"/>
</dbReference>
<evidence type="ECO:0000256" key="2">
    <source>
        <dbReference type="ARBA" id="ARBA00022679"/>
    </source>
</evidence>
<comment type="pathway">
    <text evidence="1 9 11">Cofactor biosynthesis; thiamine diphosphate biosynthesis; thiamine phosphate from 4-amino-2-methyl-5-diphosphomethylpyrimidine and 4-methyl-5-(2-phosphoethyl)-thiazole: step 1/1.</text>
</comment>
<organism evidence="13 14">
    <name type="scientific">Candidatus Muproteobacteria bacterium RIFCSPHIGHO2_01_FULL_65_16</name>
    <dbReference type="NCBI Taxonomy" id="1817764"/>
    <lineage>
        <taxon>Bacteria</taxon>
        <taxon>Pseudomonadati</taxon>
        <taxon>Pseudomonadota</taxon>
        <taxon>Candidatus Muproteobacteria</taxon>
    </lineage>
</organism>
<dbReference type="Pfam" id="PF02581">
    <property type="entry name" value="TMP-TENI"/>
    <property type="match status" value="1"/>
</dbReference>
<dbReference type="GO" id="GO:0005737">
    <property type="term" value="C:cytoplasm"/>
    <property type="evidence" value="ECO:0007669"/>
    <property type="project" value="TreeGrafter"/>
</dbReference>
<dbReference type="InterPro" id="IPR022998">
    <property type="entry name" value="ThiamineP_synth_TenI"/>
</dbReference>